<protein>
    <recommendedName>
        <fullName evidence="4">protein-histidine N-methyltransferase</fullName>
        <ecNumber evidence="4">2.1.1.85</ecNumber>
    </recommendedName>
</protein>
<sequence length="262" mass="29879">MCAACWAVSTVMTRQNLVPREKLPENKKLAAELKKLPISALIPFWDMANHRSGEITSFYDVKTKQMECAAQEPFKTGDQFFIYYGDRSNADLLVHNGFLDSQNAKDYVQIKLGLNPADVLAEQRSLLLNKLNIERKAELRVLPAPEHISGELLAFVRVFNMSAAQLEHWCSDLERAVDLLHIDCALETDLETRTWQYLYQRLKLLLGVLDATLPAQAQEKLLAAETDAAGEREINAMLLEYRRLERCILNDALNYAQERLKV</sequence>
<dbReference type="EC" id="2.1.1.85" evidence="4"/>
<evidence type="ECO:0000259" key="5">
    <source>
        <dbReference type="Pfam" id="PF09273"/>
    </source>
</evidence>
<evidence type="ECO:0000256" key="2">
    <source>
        <dbReference type="ARBA" id="ARBA00022679"/>
    </source>
</evidence>
<dbReference type="GO" id="GO:0032259">
    <property type="term" value="P:methylation"/>
    <property type="evidence" value="ECO:0007669"/>
    <property type="project" value="UniProtKB-KW"/>
</dbReference>
<dbReference type="PROSITE" id="PS51565">
    <property type="entry name" value="SAM_MT85_SETD3"/>
    <property type="match status" value="1"/>
</dbReference>
<dbReference type="SMR" id="A0A0M4EUY5"/>
<dbReference type="GO" id="GO:0016279">
    <property type="term" value="F:protein-lysine N-methyltransferase activity"/>
    <property type="evidence" value="ECO:0007669"/>
    <property type="project" value="TreeGrafter"/>
</dbReference>
<dbReference type="InterPro" id="IPR025785">
    <property type="entry name" value="SETD3"/>
</dbReference>
<dbReference type="Pfam" id="PF09273">
    <property type="entry name" value="Rubis-subs-bind"/>
    <property type="match status" value="1"/>
</dbReference>
<dbReference type="AlphaFoldDB" id="A0A0M4EUY5"/>
<dbReference type="STRING" id="30019.A0A0M4EUY5"/>
<evidence type="ECO:0000256" key="1">
    <source>
        <dbReference type="ARBA" id="ARBA00022603"/>
    </source>
</evidence>
<dbReference type="SUPFAM" id="SSF82199">
    <property type="entry name" value="SET domain"/>
    <property type="match status" value="1"/>
</dbReference>
<reference evidence="6 7" key="1">
    <citation type="submission" date="2015-08" db="EMBL/GenBank/DDBJ databases">
        <title>Ancestral chromatin configuration constrains chromatin evolution on differentiating sex chromosomes in Drosophila.</title>
        <authorList>
            <person name="Zhou Q."/>
            <person name="Bachtrog D."/>
        </authorList>
    </citation>
    <scope>NUCLEOTIDE SEQUENCE [LARGE SCALE GENOMIC DNA]</scope>
    <source>
        <tissue evidence="6">Whole larvae</tissue>
    </source>
</reference>
<dbReference type="SUPFAM" id="SSF81822">
    <property type="entry name" value="RuBisCo LSMT C-terminal, substrate-binding domain"/>
    <property type="match status" value="1"/>
</dbReference>
<dbReference type="InterPro" id="IPR015353">
    <property type="entry name" value="Rubisco_LSMT_subst-bd"/>
</dbReference>
<keyword evidence="3 4" id="KW-0949">S-adenosyl-L-methionine</keyword>
<feature type="domain" description="Rubisco LSMT substrate-binding" evidence="5">
    <location>
        <begin position="116"/>
        <end position="249"/>
    </location>
</feature>
<organism evidence="6 7">
    <name type="scientific">Drosophila busckii</name>
    <name type="common">Fruit fly</name>
    <dbReference type="NCBI Taxonomy" id="30019"/>
    <lineage>
        <taxon>Eukaryota</taxon>
        <taxon>Metazoa</taxon>
        <taxon>Ecdysozoa</taxon>
        <taxon>Arthropoda</taxon>
        <taxon>Hexapoda</taxon>
        <taxon>Insecta</taxon>
        <taxon>Pterygota</taxon>
        <taxon>Neoptera</taxon>
        <taxon>Endopterygota</taxon>
        <taxon>Diptera</taxon>
        <taxon>Brachycera</taxon>
        <taxon>Muscomorpha</taxon>
        <taxon>Ephydroidea</taxon>
        <taxon>Drosophilidae</taxon>
        <taxon>Drosophila</taxon>
    </lineage>
</organism>
<dbReference type="EMBL" id="CP012528">
    <property type="protein sequence ID" value="ALC49676.1"/>
    <property type="molecule type" value="Genomic_DNA"/>
</dbReference>
<name>A0A0M4EUY5_DROBS</name>
<dbReference type="InterPro" id="IPR050600">
    <property type="entry name" value="SETD3_SETD6_MTase"/>
</dbReference>
<dbReference type="OrthoDB" id="441812at2759"/>
<evidence type="ECO:0000313" key="7">
    <source>
        <dbReference type="Proteomes" id="UP000494163"/>
    </source>
</evidence>
<dbReference type="Proteomes" id="UP000494163">
    <property type="component" value="Chromosome X"/>
</dbReference>
<dbReference type="Gene3D" id="3.90.1420.10">
    <property type="entry name" value="Rubisco LSMT, substrate-binding domain"/>
    <property type="match status" value="1"/>
</dbReference>
<dbReference type="PANTHER" id="PTHR13271">
    <property type="entry name" value="UNCHARACTERIZED PUTATIVE METHYLTRANSFERASE"/>
    <property type="match status" value="1"/>
</dbReference>
<proteinExistence type="inferred from homology"/>
<dbReference type="GO" id="GO:0018064">
    <property type="term" value="F:protein-L-histidine N-tele-methyltransferase activity"/>
    <property type="evidence" value="ECO:0007669"/>
    <property type="project" value="UniProtKB-EC"/>
</dbReference>
<dbReference type="Gene3D" id="3.90.1410.10">
    <property type="entry name" value="set domain protein methyltransferase, domain 1"/>
    <property type="match status" value="1"/>
</dbReference>
<evidence type="ECO:0000256" key="4">
    <source>
        <dbReference type="PROSITE-ProRule" id="PRU00898"/>
    </source>
</evidence>
<dbReference type="InterPro" id="IPR046341">
    <property type="entry name" value="SET_dom_sf"/>
</dbReference>
<keyword evidence="7" id="KW-1185">Reference proteome</keyword>
<keyword evidence="2 4" id="KW-0808">Transferase</keyword>
<evidence type="ECO:0000256" key="3">
    <source>
        <dbReference type="ARBA" id="ARBA00022691"/>
    </source>
</evidence>
<dbReference type="OMA" id="ITTGYNE"/>
<dbReference type="PANTHER" id="PTHR13271:SF47">
    <property type="entry name" value="ACTIN-HISTIDINE N-METHYLTRANSFERASE"/>
    <property type="match status" value="1"/>
</dbReference>
<dbReference type="InterPro" id="IPR036464">
    <property type="entry name" value="Rubisco_LSMT_subst-bd_sf"/>
</dbReference>
<accession>A0A0M4EUY5</accession>
<keyword evidence="1 4" id="KW-0489">Methyltransferase</keyword>
<evidence type="ECO:0000313" key="6">
    <source>
        <dbReference type="EMBL" id="ALC49676.1"/>
    </source>
</evidence>
<comment type="similarity">
    <text evidence="4">Belongs to the class V-like SAM-binding methyltransferase superfamily. SETD3 actin-histidine methyltransferase family.</text>
</comment>
<gene>
    <name evidence="6" type="ORF">Dbus_chrXg1532</name>
</gene>
<comment type="catalytic activity">
    <reaction evidence="4">
        <text>L-histidyl-[protein] + S-adenosyl-L-methionine = N(tele)-methyl-L-histidyl-[protein] + S-adenosyl-L-homocysteine + H(+)</text>
        <dbReference type="Rhea" id="RHEA:19369"/>
        <dbReference type="Rhea" id="RHEA-COMP:9745"/>
        <dbReference type="Rhea" id="RHEA-COMP:11600"/>
        <dbReference type="ChEBI" id="CHEBI:15378"/>
        <dbReference type="ChEBI" id="CHEBI:16367"/>
        <dbReference type="ChEBI" id="CHEBI:29979"/>
        <dbReference type="ChEBI" id="CHEBI:57856"/>
        <dbReference type="ChEBI" id="CHEBI:59789"/>
        <dbReference type="EC" id="2.1.1.85"/>
    </reaction>
</comment>